<dbReference type="PANTHER" id="PTHR43174">
    <property type="entry name" value="UDP-N-ACETYLGLUCOSAMINE 2-EPIMERASE"/>
    <property type="match status" value="1"/>
</dbReference>
<accession>A0A550HYZ2</accession>
<evidence type="ECO:0000256" key="2">
    <source>
        <dbReference type="ARBA" id="ARBA00038209"/>
    </source>
</evidence>
<keyword evidence="1 4" id="KW-0413">Isomerase</keyword>
<sequence>MKFLLCFGTRPEAIKMAPIYVELKKRNIPCQVCVTAQHRSMLDQVLEYFKIVPDYDLGLMEVDQSLNKLSSKILSEFDEILKIVLPDIVLVHGDTTTSALAALASFHRQIKVGHIEAGLRTFKKDSPFPEELNRQLTARIADFHFAPSVIAQENLLKENVCKDLILISGNTIVDAIQMAFRKNQNIYPEQIGLEKEVFRANLVLVTLHRRENLGKGLEEICEAIKEIAKEDVQIIFPVHLNPNVRRIVYEILGEIKNLHLVEPVPYIMMLHLIKNSKLIISDSGGIQEEAIVLKKPVIVTRKYTERVEGVEAGYCFLTGSNKNEIILKAKEILKKPFIYNELKNPYGNGNSASKIIDFLISKI</sequence>
<protein>
    <recommendedName>
        <fullName evidence="3">UDP-N-acetylglucosamine 2-epimerase (non-hydrolyzing)</fullName>
        <ecNumber evidence="3">5.1.3.14</ecNumber>
    </recommendedName>
</protein>
<dbReference type="OrthoDB" id="9803238at2"/>
<dbReference type="NCBIfam" id="TIGR00236">
    <property type="entry name" value="wecB"/>
    <property type="match status" value="1"/>
</dbReference>
<comment type="similarity">
    <text evidence="2 4">Belongs to the UDP-N-acetylglucosamine 2-epimerase family.</text>
</comment>
<evidence type="ECO:0000313" key="6">
    <source>
        <dbReference type="EMBL" id="TRO63910.1"/>
    </source>
</evidence>
<proteinExistence type="inferred from homology"/>
<feature type="domain" description="UDP-N-acetylglucosamine 2-epimerase" evidence="5">
    <location>
        <begin position="23"/>
        <end position="359"/>
    </location>
</feature>
<dbReference type="EMBL" id="VHSF01000003">
    <property type="protein sequence ID" value="TRO63910.1"/>
    <property type="molecule type" value="Genomic_DNA"/>
</dbReference>
<evidence type="ECO:0000259" key="5">
    <source>
        <dbReference type="Pfam" id="PF02350"/>
    </source>
</evidence>
<dbReference type="RefSeq" id="WP_143411107.1">
    <property type="nucleotide sequence ID" value="NZ_VHSF01000003.1"/>
</dbReference>
<name>A0A550HYZ2_9FLAO</name>
<gene>
    <name evidence="6" type="ORF">FGM01_10390</name>
</gene>
<reference evidence="6 7" key="1">
    <citation type="submission" date="2019-06" db="EMBL/GenBank/DDBJ databases">
        <title>Gramella sabulilitoris sp. nov., isolated from a marine sand.</title>
        <authorList>
            <person name="Yoon J.-H."/>
        </authorList>
    </citation>
    <scope>NUCLEOTIDE SEQUENCE [LARGE SCALE GENOMIC DNA]</scope>
    <source>
        <strain evidence="6 7">HSMS-1</strain>
    </source>
</reference>
<dbReference type="SUPFAM" id="SSF53756">
    <property type="entry name" value="UDP-Glycosyltransferase/glycogen phosphorylase"/>
    <property type="match status" value="1"/>
</dbReference>
<dbReference type="Proteomes" id="UP000315131">
    <property type="component" value="Unassembled WGS sequence"/>
</dbReference>
<dbReference type="CDD" id="cd03786">
    <property type="entry name" value="GTB_UDP-GlcNAc_2-Epimerase"/>
    <property type="match status" value="1"/>
</dbReference>
<dbReference type="InterPro" id="IPR003331">
    <property type="entry name" value="UDP_GlcNAc_Epimerase_2_dom"/>
</dbReference>
<organism evidence="6 7">
    <name type="scientific">Christiangramia sabulilitoris</name>
    <dbReference type="NCBI Taxonomy" id="2583991"/>
    <lineage>
        <taxon>Bacteria</taxon>
        <taxon>Pseudomonadati</taxon>
        <taxon>Bacteroidota</taxon>
        <taxon>Flavobacteriia</taxon>
        <taxon>Flavobacteriales</taxon>
        <taxon>Flavobacteriaceae</taxon>
        <taxon>Christiangramia</taxon>
    </lineage>
</organism>
<keyword evidence="7" id="KW-1185">Reference proteome</keyword>
<dbReference type="InterPro" id="IPR029767">
    <property type="entry name" value="WecB-like"/>
</dbReference>
<dbReference type="Pfam" id="PF02350">
    <property type="entry name" value="Epimerase_2"/>
    <property type="match status" value="1"/>
</dbReference>
<dbReference type="PANTHER" id="PTHR43174:SF2">
    <property type="entry name" value="UDP-N-ACETYLGLUCOSAMINE 2-EPIMERASE"/>
    <property type="match status" value="1"/>
</dbReference>
<dbReference type="AlphaFoldDB" id="A0A550HYZ2"/>
<dbReference type="GO" id="GO:0008761">
    <property type="term" value="F:UDP-N-acetylglucosamine 2-epimerase activity"/>
    <property type="evidence" value="ECO:0007669"/>
    <property type="project" value="UniProtKB-EC"/>
</dbReference>
<dbReference type="Gene3D" id="3.40.50.2000">
    <property type="entry name" value="Glycogen Phosphorylase B"/>
    <property type="match status" value="2"/>
</dbReference>
<comment type="caution">
    <text evidence="6">The sequence shown here is derived from an EMBL/GenBank/DDBJ whole genome shotgun (WGS) entry which is preliminary data.</text>
</comment>
<evidence type="ECO:0000256" key="3">
    <source>
        <dbReference type="ARBA" id="ARBA00038858"/>
    </source>
</evidence>
<evidence type="ECO:0000256" key="4">
    <source>
        <dbReference type="RuleBase" id="RU003513"/>
    </source>
</evidence>
<evidence type="ECO:0000256" key="1">
    <source>
        <dbReference type="ARBA" id="ARBA00023235"/>
    </source>
</evidence>
<evidence type="ECO:0000313" key="7">
    <source>
        <dbReference type="Proteomes" id="UP000315131"/>
    </source>
</evidence>
<dbReference type="EC" id="5.1.3.14" evidence="3"/>